<dbReference type="Proteomes" id="UP001148203">
    <property type="component" value="Unassembled WGS sequence"/>
</dbReference>
<proteinExistence type="predicted"/>
<protein>
    <submittedName>
        <fullName evidence="1">DUF3077 domain-containing protein</fullName>
    </submittedName>
</protein>
<dbReference type="RefSeq" id="WP_273911478.1">
    <property type="nucleotide sequence ID" value="NZ_JAMDGX010000041.1"/>
</dbReference>
<comment type="caution">
    <text evidence="1">The sequence shown here is derived from an EMBL/GenBank/DDBJ whole genome shotgun (WGS) entry which is preliminary data.</text>
</comment>
<dbReference type="InterPro" id="IPR021427">
    <property type="entry name" value="DUF3077"/>
</dbReference>
<organism evidence="1 2">
    <name type="scientific">Pseudomonas fontis</name>
    <dbReference type="NCBI Taxonomy" id="2942633"/>
    <lineage>
        <taxon>Bacteria</taxon>
        <taxon>Pseudomonadati</taxon>
        <taxon>Pseudomonadota</taxon>
        <taxon>Gammaproteobacteria</taxon>
        <taxon>Pseudomonadales</taxon>
        <taxon>Pseudomonadaceae</taxon>
        <taxon>Pseudomonas</taxon>
    </lineage>
</organism>
<reference evidence="1 2" key="1">
    <citation type="submission" date="2022-05" db="EMBL/GenBank/DDBJ databases">
        <title>Novel Pseudomonas spp. Isolated from a Rainbow Trout Aquaculture Facility.</title>
        <authorList>
            <person name="Testerman T."/>
            <person name="Graf J."/>
        </authorList>
    </citation>
    <scope>NUCLEOTIDE SEQUENCE [LARGE SCALE GENOMIC DNA]</scope>
    <source>
        <strain evidence="1 2">ID681</strain>
    </source>
</reference>
<dbReference type="EMBL" id="JAMDGY010000019">
    <property type="protein sequence ID" value="MDD0990361.1"/>
    <property type="molecule type" value="Genomic_DNA"/>
</dbReference>
<sequence>MIKVVPDPPLAYTFPAHANFGSCDGSQPPLFAVRDGVDIEDALVHISVLLRAAYEINTQAVEKAEDNPRVLLWGSQQLTEMAKSLTLSVLDGIEARNAVK</sequence>
<accession>A0ABT5NQC8</accession>
<evidence type="ECO:0000313" key="2">
    <source>
        <dbReference type="Proteomes" id="UP001148203"/>
    </source>
</evidence>
<evidence type="ECO:0000313" key="1">
    <source>
        <dbReference type="EMBL" id="MDD0990361.1"/>
    </source>
</evidence>
<keyword evidence="2" id="KW-1185">Reference proteome</keyword>
<gene>
    <name evidence="1" type="ORF">M5G11_07380</name>
</gene>
<name>A0ABT5NQC8_9PSED</name>
<dbReference type="Pfam" id="PF11275">
    <property type="entry name" value="DUF3077"/>
    <property type="match status" value="1"/>
</dbReference>